<name>A0AAE0CFR9_9CHLO</name>
<dbReference type="Proteomes" id="UP001190700">
    <property type="component" value="Unassembled WGS sequence"/>
</dbReference>
<accession>A0AAE0CFR9</accession>
<sequence length="130" mass="15276">MHSWLSSNYARFNEAATAIQGCYRGYRARQKLIHQVRKEFERCVLTIEGDTPAEWAVEWRAERHLCRPAIRSRLGCPVALKSGDQGTGFQSKEQRRQELLEELRWAEDALDSRRQHLRRSRREQAIPTVL</sequence>
<evidence type="ECO:0000313" key="1">
    <source>
        <dbReference type="EMBL" id="KAK3253563.1"/>
    </source>
</evidence>
<evidence type="ECO:0000313" key="2">
    <source>
        <dbReference type="Proteomes" id="UP001190700"/>
    </source>
</evidence>
<dbReference type="Pfam" id="PF00612">
    <property type="entry name" value="IQ"/>
    <property type="match status" value="1"/>
</dbReference>
<protein>
    <submittedName>
        <fullName evidence="1">Uncharacterized protein</fullName>
    </submittedName>
</protein>
<keyword evidence="2" id="KW-1185">Reference proteome</keyword>
<dbReference type="InterPro" id="IPR000048">
    <property type="entry name" value="IQ_motif_EF-hand-BS"/>
</dbReference>
<organism evidence="1 2">
    <name type="scientific">Cymbomonas tetramitiformis</name>
    <dbReference type="NCBI Taxonomy" id="36881"/>
    <lineage>
        <taxon>Eukaryota</taxon>
        <taxon>Viridiplantae</taxon>
        <taxon>Chlorophyta</taxon>
        <taxon>Pyramimonadophyceae</taxon>
        <taxon>Pyramimonadales</taxon>
        <taxon>Pyramimonadaceae</taxon>
        <taxon>Cymbomonas</taxon>
    </lineage>
</organism>
<dbReference type="EMBL" id="LGRX02024759">
    <property type="protein sequence ID" value="KAK3253563.1"/>
    <property type="molecule type" value="Genomic_DNA"/>
</dbReference>
<dbReference type="PROSITE" id="PS50096">
    <property type="entry name" value="IQ"/>
    <property type="match status" value="1"/>
</dbReference>
<gene>
    <name evidence="1" type="ORF">CYMTET_37196</name>
</gene>
<comment type="caution">
    <text evidence="1">The sequence shown here is derived from an EMBL/GenBank/DDBJ whole genome shotgun (WGS) entry which is preliminary data.</text>
</comment>
<dbReference type="AlphaFoldDB" id="A0AAE0CFR9"/>
<proteinExistence type="predicted"/>
<dbReference type="CDD" id="cd23767">
    <property type="entry name" value="IQCD"/>
    <property type="match status" value="1"/>
</dbReference>
<reference evidence="1 2" key="1">
    <citation type="journal article" date="2015" name="Genome Biol. Evol.">
        <title>Comparative Genomics of a Bacterivorous Green Alga Reveals Evolutionary Causalities and Consequences of Phago-Mixotrophic Mode of Nutrition.</title>
        <authorList>
            <person name="Burns J.A."/>
            <person name="Paasch A."/>
            <person name="Narechania A."/>
            <person name="Kim E."/>
        </authorList>
    </citation>
    <scope>NUCLEOTIDE SEQUENCE [LARGE SCALE GENOMIC DNA]</scope>
    <source>
        <strain evidence="1 2">PLY_AMNH</strain>
    </source>
</reference>